<sequence>MSAAVELVELGRVHGDVVALAGVDLTVPAGSCVAVLGPSGSGKSTLLRLLAGLDVPSTGVVRLDGVDQSGVAAERRGAALVSQRPLLFPHLSVLDNVAFAARVGGASRRAARAGAGEYLDLVQLGGLGRRRTGQLSGGQAQRVALARALAARPRVLLLDEPFSALDSVLRADMHALLATVRAELAPTVVLVTHDQDEAALLADTVAVLTDGHLLQHGPPAQVYTRPASMAVHRVMGGRTAVPGTVRTGVHHSDLGALAVAGAPDGAGLLVLRHESVQLGGDVAGTVAAVTPRGPRRLLEVHVGTAAVFVEVPPGPGPSVGDEVALTVPVEARWVVPPGSPDPDVVDGRPRA</sequence>
<protein>
    <submittedName>
        <fullName evidence="5">ABC transporter ATP-binding protein</fullName>
    </submittedName>
</protein>
<evidence type="ECO:0000256" key="1">
    <source>
        <dbReference type="ARBA" id="ARBA00022448"/>
    </source>
</evidence>
<dbReference type="InterPro" id="IPR003593">
    <property type="entry name" value="AAA+_ATPase"/>
</dbReference>
<dbReference type="PANTHER" id="PTHR42781">
    <property type="entry name" value="SPERMIDINE/PUTRESCINE IMPORT ATP-BINDING PROTEIN POTA"/>
    <property type="match status" value="1"/>
</dbReference>
<dbReference type="InterPro" id="IPR017871">
    <property type="entry name" value="ABC_transporter-like_CS"/>
</dbReference>
<dbReference type="InterPro" id="IPR027417">
    <property type="entry name" value="P-loop_NTPase"/>
</dbReference>
<reference evidence="5" key="1">
    <citation type="submission" date="2022-10" db="EMBL/GenBank/DDBJ databases">
        <title>Rhodococcus sp.75.</title>
        <authorList>
            <person name="Sun M."/>
        </authorList>
    </citation>
    <scope>NUCLEOTIDE SEQUENCE</scope>
    <source>
        <strain evidence="5">75</strain>
    </source>
</reference>
<dbReference type="GO" id="GO:0005524">
    <property type="term" value="F:ATP binding"/>
    <property type="evidence" value="ECO:0007669"/>
    <property type="project" value="UniProtKB-KW"/>
</dbReference>
<dbReference type="Pfam" id="PF00005">
    <property type="entry name" value="ABC_tran"/>
    <property type="match status" value="1"/>
</dbReference>
<dbReference type="InterPro" id="IPR003439">
    <property type="entry name" value="ABC_transporter-like_ATP-bd"/>
</dbReference>
<dbReference type="InterPro" id="IPR008995">
    <property type="entry name" value="Mo/tungstate-bd_C_term_dom"/>
</dbReference>
<keyword evidence="2" id="KW-0547">Nucleotide-binding</keyword>
<feature type="domain" description="ABC transporter" evidence="4">
    <location>
        <begin position="5"/>
        <end position="235"/>
    </location>
</feature>
<dbReference type="PANTHER" id="PTHR42781:SF4">
    <property type="entry name" value="SPERMIDINE_PUTRESCINE IMPORT ATP-BINDING PROTEIN POTA"/>
    <property type="match status" value="1"/>
</dbReference>
<dbReference type="EMBL" id="CP110615">
    <property type="protein sequence ID" value="UZJ25814.1"/>
    <property type="molecule type" value="Genomic_DNA"/>
</dbReference>
<keyword evidence="1" id="KW-0813">Transport</keyword>
<dbReference type="SUPFAM" id="SSF52540">
    <property type="entry name" value="P-loop containing nucleoside triphosphate hydrolases"/>
    <property type="match status" value="1"/>
</dbReference>
<proteinExistence type="predicted"/>
<evidence type="ECO:0000256" key="2">
    <source>
        <dbReference type="ARBA" id="ARBA00022741"/>
    </source>
</evidence>
<dbReference type="RefSeq" id="WP_265383918.1">
    <property type="nucleotide sequence ID" value="NZ_CP110615.1"/>
</dbReference>
<dbReference type="SUPFAM" id="SSF50331">
    <property type="entry name" value="MOP-like"/>
    <property type="match status" value="1"/>
</dbReference>
<dbReference type="SMART" id="SM00382">
    <property type="entry name" value="AAA"/>
    <property type="match status" value="1"/>
</dbReference>
<dbReference type="Gene3D" id="3.40.50.300">
    <property type="entry name" value="P-loop containing nucleotide triphosphate hydrolases"/>
    <property type="match status" value="1"/>
</dbReference>
<dbReference type="PROSITE" id="PS00211">
    <property type="entry name" value="ABC_TRANSPORTER_1"/>
    <property type="match status" value="1"/>
</dbReference>
<gene>
    <name evidence="5" type="ORF">RHODO2019_05065</name>
</gene>
<dbReference type="InterPro" id="IPR050093">
    <property type="entry name" value="ABC_SmlMolc_Importer"/>
</dbReference>
<organism evidence="5 6">
    <name type="scientific">Rhodococcus antarcticus</name>
    <dbReference type="NCBI Taxonomy" id="2987751"/>
    <lineage>
        <taxon>Bacteria</taxon>
        <taxon>Bacillati</taxon>
        <taxon>Actinomycetota</taxon>
        <taxon>Actinomycetes</taxon>
        <taxon>Mycobacteriales</taxon>
        <taxon>Nocardiaceae</taxon>
        <taxon>Rhodococcus</taxon>
    </lineage>
</organism>
<evidence type="ECO:0000259" key="4">
    <source>
        <dbReference type="PROSITE" id="PS50893"/>
    </source>
</evidence>
<evidence type="ECO:0000313" key="6">
    <source>
        <dbReference type="Proteomes" id="UP001164965"/>
    </source>
</evidence>
<evidence type="ECO:0000313" key="5">
    <source>
        <dbReference type="EMBL" id="UZJ25814.1"/>
    </source>
</evidence>
<evidence type="ECO:0000256" key="3">
    <source>
        <dbReference type="ARBA" id="ARBA00022840"/>
    </source>
</evidence>
<keyword evidence="3 5" id="KW-0067">ATP-binding</keyword>
<accession>A0ABY6P2D9</accession>
<dbReference type="Proteomes" id="UP001164965">
    <property type="component" value="Chromosome"/>
</dbReference>
<keyword evidence="6" id="KW-1185">Reference proteome</keyword>
<name>A0ABY6P2D9_9NOCA</name>
<dbReference type="PROSITE" id="PS50893">
    <property type="entry name" value="ABC_TRANSPORTER_2"/>
    <property type="match status" value="1"/>
</dbReference>